<sequence length="71" mass="8409">MCLRKRTCHRFHPDQPFFIYGTDPTERIAWEICNVPAICRLRKQQFEVASQYIYTRHSRVVGSGCCVKRFG</sequence>
<reference evidence="1 2" key="1">
    <citation type="submission" date="2013-11" db="EMBL/GenBank/DDBJ databases">
        <title>Genome sequencing of Stegodyphus mimosarum.</title>
        <authorList>
            <person name="Bechsgaard J."/>
        </authorList>
    </citation>
    <scope>NUCLEOTIDE SEQUENCE [LARGE SCALE GENOMIC DNA]</scope>
</reference>
<protein>
    <submittedName>
        <fullName evidence="1">Uncharacterized protein</fullName>
    </submittedName>
</protein>
<proteinExistence type="predicted"/>
<dbReference type="AlphaFoldDB" id="A0A087UED3"/>
<dbReference type="Proteomes" id="UP000054359">
    <property type="component" value="Unassembled WGS sequence"/>
</dbReference>
<organism evidence="1 2">
    <name type="scientific">Stegodyphus mimosarum</name>
    <name type="common">African social velvet spider</name>
    <dbReference type="NCBI Taxonomy" id="407821"/>
    <lineage>
        <taxon>Eukaryota</taxon>
        <taxon>Metazoa</taxon>
        <taxon>Ecdysozoa</taxon>
        <taxon>Arthropoda</taxon>
        <taxon>Chelicerata</taxon>
        <taxon>Arachnida</taxon>
        <taxon>Araneae</taxon>
        <taxon>Araneomorphae</taxon>
        <taxon>Entelegynae</taxon>
        <taxon>Eresoidea</taxon>
        <taxon>Eresidae</taxon>
        <taxon>Stegodyphus</taxon>
    </lineage>
</organism>
<dbReference type="EMBL" id="KK119439">
    <property type="protein sequence ID" value="KFM75722.1"/>
    <property type="molecule type" value="Genomic_DNA"/>
</dbReference>
<gene>
    <name evidence="1" type="ORF">X975_15401</name>
</gene>
<evidence type="ECO:0000313" key="1">
    <source>
        <dbReference type="EMBL" id="KFM75722.1"/>
    </source>
</evidence>
<name>A0A087UED3_STEMI</name>
<evidence type="ECO:0000313" key="2">
    <source>
        <dbReference type="Proteomes" id="UP000054359"/>
    </source>
</evidence>
<keyword evidence="2" id="KW-1185">Reference proteome</keyword>
<feature type="non-terminal residue" evidence="1">
    <location>
        <position position="71"/>
    </location>
</feature>
<accession>A0A087UED3</accession>